<dbReference type="PANTHER" id="PTHR33487">
    <property type="entry name" value="CILIA- AND FLAGELLA-ASSOCIATED PROTEIN 54"/>
    <property type="match status" value="1"/>
</dbReference>
<reference evidence="2 3" key="1">
    <citation type="submission" date="2020-08" db="EMBL/GenBank/DDBJ databases">
        <authorList>
            <person name="Newling K."/>
            <person name="Davey J."/>
            <person name="Forrester S."/>
        </authorList>
    </citation>
    <scope>NUCLEOTIDE SEQUENCE [LARGE SCALE GENOMIC DNA]</scope>
    <source>
        <strain evidence="3">Crithidia deanei Carvalho (ATCC PRA-265)</strain>
    </source>
</reference>
<dbReference type="GO" id="GO:0060271">
    <property type="term" value="P:cilium assembly"/>
    <property type="evidence" value="ECO:0007669"/>
    <property type="project" value="TreeGrafter"/>
</dbReference>
<name>A0A7G2CLS6_9TRYP</name>
<gene>
    <name evidence="2" type="ORF">ADEAN_000789700</name>
</gene>
<sequence length="271" mass="31610">MSQVLLQRRVREEGGTSASSSESPAAEEEENDSEDNRVALCSYITHLLQRVLRVCEGEYVRSFLTLATTKYLPWRLQLYNSISQCYQQFGFTYEAYRTASLAYHKTRELIEIEYMDVILPPEEQQRVLETGLQKAILLKMQYTWEVMAADGTAGEANPAPLNNNESGAQHTFELLQRLPRDGSDLLSIVFHHLKKHAFLPKYSTANTEEVRKVRLYEDFPKLAMYICHNIIQSTRRPSRVRVEMETILRLRWPLRRNAKGRITRRVVRPWD</sequence>
<dbReference type="Proteomes" id="UP000515908">
    <property type="component" value="Chromosome 17"/>
</dbReference>
<keyword evidence="3" id="KW-1185">Reference proteome</keyword>
<accession>A0A7G2CLS6</accession>
<evidence type="ECO:0000313" key="3">
    <source>
        <dbReference type="Proteomes" id="UP000515908"/>
    </source>
</evidence>
<evidence type="ECO:0000256" key="1">
    <source>
        <dbReference type="SAM" id="MobiDB-lite"/>
    </source>
</evidence>
<dbReference type="PANTHER" id="PTHR33487:SF1">
    <property type="entry name" value="CILIA- AND FLAGELLA-ASSOCIATED PROTEIN 54"/>
    <property type="match status" value="1"/>
</dbReference>
<evidence type="ECO:0000313" key="2">
    <source>
        <dbReference type="EMBL" id="CAD2220379.1"/>
    </source>
</evidence>
<feature type="region of interest" description="Disordered" evidence="1">
    <location>
        <begin position="1"/>
        <end position="33"/>
    </location>
</feature>
<protein>
    <submittedName>
        <fullName evidence="2">Uncharacterized protein</fullName>
    </submittedName>
</protein>
<proteinExistence type="predicted"/>
<dbReference type="VEuPathDB" id="TriTrypDB:ADEAN_000789700"/>
<dbReference type="AlphaFoldDB" id="A0A7G2CLS6"/>
<dbReference type="EMBL" id="LR877161">
    <property type="protein sequence ID" value="CAD2220379.1"/>
    <property type="molecule type" value="Genomic_DNA"/>
</dbReference>
<organism evidence="2 3">
    <name type="scientific">Angomonas deanei</name>
    <dbReference type="NCBI Taxonomy" id="59799"/>
    <lineage>
        <taxon>Eukaryota</taxon>
        <taxon>Discoba</taxon>
        <taxon>Euglenozoa</taxon>
        <taxon>Kinetoplastea</taxon>
        <taxon>Metakinetoplastina</taxon>
        <taxon>Trypanosomatida</taxon>
        <taxon>Trypanosomatidae</taxon>
        <taxon>Strigomonadinae</taxon>
        <taxon>Angomonas</taxon>
    </lineage>
</organism>